<protein>
    <recommendedName>
        <fullName evidence="6">HAT C-terminal dimerisation domain-containing protein</fullName>
    </recommendedName>
</protein>
<dbReference type="SUPFAM" id="SSF53098">
    <property type="entry name" value="Ribonuclease H-like"/>
    <property type="match status" value="1"/>
</dbReference>
<sequence length="277" mass="31177">MWNLDKRALCLVLDNASSNDACIKELLDSTSIKDHLPVDGEIFHQRCGCHILNLIVQDGLNSLNDEIIVIRKTMKFIRHSQARMEKFKLACSQAHVSYKKPAWDVPTRWNSTFLMLELALELKPAICRYSNLDKRQKSAASTSASNKKAALKDYIKANKNYEPQKSELDDYLGQGLDEAEVDVEFDILTWWKLKAPKYPILSQLTRDILAVPISTVASESAFSIGGRVLSPVRSSLNDESIEALLCAQDWLRASITENGENFGALLWTIDEGCVNEE</sequence>
<dbReference type="Proteomes" id="UP001151287">
    <property type="component" value="Unassembled WGS sequence"/>
</dbReference>
<dbReference type="EMBL" id="JAMQYH010000001">
    <property type="protein sequence ID" value="KAJ1700859.1"/>
    <property type="molecule type" value="Genomic_DNA"/>
</dbReference>
<keyword evidence="2" id="KW-0479">Metal-binding</keyword>
<evidence type="ECO:0000256" key="5">
    <source>
        <dbReference type="ARBA" id="ARBA00023242"/>
    </source>
</evidence>
<accession>A0A9Q0HW85</accession>
<gene>
    <name evidence="7" type="ORF">LUZ63_000638</name>
</gene>
<dbReference type="PANTHER" id="PTHR46481">
    <property type="entry name" value="ZINC FINGER BED DOMAIN-CONTAINING PROTEIN 4"/>
    <property type="match status" value="1"/>
</dbReference>
<dbReference type="AlphaFoldDB" id="A0A9Q0HW85"/>
<evidence type="ECO:0000256" key="4">
    <source>
        <dbReference type="ARBA" id="ARBA00022833"/>
    </source>
</evidence>
<keyword evidence="4" id="KW-0862">Zinc</keyword>
<evidence type="ECO:0000259" key="6">
    <source>
        <dbReference type="Pfam" id="PF05699"/>
    </source>
</evidence>
<feature type="domain" description="HAT C-terminal dimerisation" evidence="6">
    <location>
        <begin position="167"/>
        <end position="251"/>
    </location>
</feature>
<proteinExistence type="predicted"/>
<comment type="subcellular location">
    <subcellularLocation>
        <location evidence="1">Nucleus</location>
    </subcellularLocation>
</comment>
<keyword evidence="5" id="KW-0539">Nucleus</keyword>
<dbReference type="Pfam" id="PF05699">
    <property type="entry name" value="Dimer_Tnp_hAT"/>
    <property type="match status" value="1"/>
</dbReference>
<reference evidence="7" key="1">
    <citation type="journal article" date="2022" name="Cell">
        <title>Repeat-based holocentromeres influence genome architecture and karyotype evolution.</title>
        <authorList>
            <person name="Hofstatter P.G."/>
            <person name="Thangavel G."/>
            <person name="Lux T."/>
            <person name="Neumann P."/>
            <person name="Vondrak T."/>
            <person name="Novak P."/>
            <person name="Zhang M."/>
            <person name="Costa L."/>
            <person name="Castellani M."/>
            <person name="Scott A."/>
            <person name="Toegelov H."/>
            <person name="Fuchs J."/>
            <person name="Mata-Sucre Y."/>
            <person name="Dias Y."/>
            <person name="Vanzela A.L.L."/>
            <person name="Huettel B."/>
            <person name="Almeida C.C.S."/>
            <person name="Simkova H."/>
            <person name="Souza G."/>
            <person name="Pedrosa-Harand A."/>
            <person name="Macas J."/>
            <person name="Mayer K.F.X."/>
            <person name="Houben A."/>
            <person name="Marques A."/>
        </authorList>
    </citation>
    <scope>NUCLEOTIDE SEQUENCE</scope>
    <source>
        <strain evidence="7">RhyBre1mFocal</strain>
    </source>
</reference>
<dbReference type="GO" id="GO:0005634">
    <property type="term" value="C:nucleus"/>
    <property type="evidence" value="ECO:0007669"/>
    <property type="project" value="UniProtKB-SubCell"/>
</dbReference>
<comment type="caution">
    <text evidence="7">The sequence shown here is derived from an EMBL/GenBank/DDBJ whole genome shotgun (WGS) entry which is preliminary data.</text>
</comment>
<organism evidence="7 8">
    <name type="scientific">Rhynchospora breviuscula</name>
    <dbReference type="NCBI Taxonomy" id="2022672"/>
    <lineage>
        <taxon>Eukaryota</taxon>
        <taxon>Viridiplantae</taxon>
        <taxon>Streptophyta</taxon>
        <taxon>Embryophyta</taxon>
        <taxon>Tracheophyta</taxon>
        <taxon>Spermatophyta</taxon>
        <taxon>Magnoliopsida</taxon>
        <taxon>Liliopsida</taxon>
        <taxon>Poales</taxon>
        <taxon>Cyperaceae</taxon>
        <taxon>Cyperoideae</taxon>
        <taxon>Rhynchosporeae</taxon>
        <taxon>Rhynchospora</taxon>
    </lineage>
</organism>
<evidence type="ECO:0000313" key="8">
    <source>
        <dbReference type="Proteomes" id="UP001151287"/>
    </source>
</evidence>
<keyword evidence="8" id="KW-1185">Reference proteome</keyword>
<dbReference type="InterPro" id="IPR052035">
    <property type="entry name" value="ZnF_BED_domain_contain"/>
</dbReference>
<evidence type="ECO:0000256" key="3">
    <source>
        <dbReference type="ARBA" id="ARBA00022771"/>
    </source>
</evidence>
<dbReference type="InterPro" id="IPR008906">
    <property type="entry name" value="HATC_C_dom"/>
</dbReference>
<evidence type="ECO:0000256" key="1">
    <source>
        <dbReference type="ARBA" id="ARBA00004123"/>
    </source>
</evidence>
<evidence type="ECO:0000256" key="2">
    <source>
        <dbReference type="ARBA" id="ARBA00022723"/>
    </source>
</evidence>
<keyword evidence="3" id="KW-0863">Zinc-finger</keyword>
<name>A0A9Q0HW85_9POAL</name>
<dbReference type="GO" id="GO:0008270">
    <property type="term" value="F:zinc ion binding"/>
    <property type="evidence" value="ECO:0007669"/>
    <property type="project" value="UniProtKB-KW"/>
</dbReference>
<evidence type="ECO:0000313" key="7">
    <source>
        <dbReference type="EMBL" id="KAJ1700859.1"/>
    </source>
</evidence>
<dbReference type="OrthoDB" id="1607513at2759"/>
<dbReference type="PANTHER" id="PTHR46481:SF10">
    <property type="entry name" value="ZINC FINGER BED DOMAIN-CONTAINING PROTEIN 39"/>
    <property type="match status" value="1"/>
</dbReference>
<dbReference type="InterPro" id="IPR012337">
    <property type="entry name" value="RNaseH-like_sf"/>
</dbReference>
<dbReference type="GO" id="GO:0046983">
    <property type="term" value="F:protein dimerization activity"/>
    <property type="evidence" value="ECO:0007669"/>
    <property type="project" value="InterPro"/>
</dbReference>